<dbReference type="InterPro" id="IPR002156">
    <property type="entry name" value="RNaseH_domain"/>
</dbReference>
<sequence>MWVLWQDELVAQLRKVGDQLANMEISWGGITFLFSAVYAKCTRVGRRELWKAMESIHGINEGPWMVVRDFNVILNAQERSGGHLLISVTWRNLTTRFSKWPSGGGLRWFGLHLDKWGTLAAFGQSFIQRRLVGIIFYYYCLTPNARLCGPCSALDQERIPKTRIPGFSLSKCLETIPKLLVSGSIGVAWAVKETEEVLRQSEKEFNERRDALAKGKLEEARASYATALAVECEFWRQKSSIRWLREGDANTKFFHSRPPILEEVKEVVFSLSPKSAPSPNGFGAGFYQTCWQIIGEDLVDAIQEFFQGVQQSKGFSSAAIVLIPKIGFVPGRAITENILLAQELALDLDRKLRHPNLMLKLDMEKAYDREQAVDLMFRTVLNNWFSILINGSPGEYFRASRGVRQGDPLSPAMFLLVSEFLGRGLQHLFEQNKSRYYVSAGSRVPYLAFADDMLVLTRCSEDCLDSLVAFFARYQAYSGQRINGGKSSFILSNRVSEDTVALVREKLQFQQQMLPFVYLGAPIPRGRVTCILFDPILAKMQSHLSHWSSRLLSEGGKLALFRHVLSSIPMYLLQVLQPPRAVFQRLGRICNAFLWDKANGSKGIHWTSWEKLHQNRSRWADFIRVKYIKGEHPSKVQVSRPTRIWRRLQQVRDFMESKIRWCLGKGFVDFWYNKWLLEVPLVEKVGVVDPPHMLVAEFFGERGWNTGLLQAWLPMAWNKSRFEGTRMEPQGVICAVGSEVEQLGRANLWSLAHFKGDSDDPWVLFAAWRPQATRRLLISWKPPPQDVVKLNTDASVSGRRVSGGGLLWDHDGGLIFAFYKEFGDVDVLTTESLALLQGLLFCKRVRVQRLLVEVDSTGLAHLLGSGALAKWPLCNTLRQIRAMLQRFNTTARHIFREANAAADKLATMEA</sequence>
<evidence type="ECO:0000313" key="3">
    <source>
        <dbReference type="RefSeq" id="XP_071906093.1"/>
    </source>
</evidence>
<dbReference type="Gene3D" id="3.30.420.10">
    <property type="entry name" value="Ribonuclease H-like superfamily/Ribonuclease H"/>
    <property type="match status" value="1"/>
</dbReference>
<dbReference type="CDD" id="cd06222">
    <property type="entry name" value="RNase_H_like"/>
    <property type="match status" value="1"/>
</dbReference>
<dbReference type="CDD" id="cd01650">
    <property type="entry name" value="RT_nLTR_like"/>
    <property type="match status" value="1"/>
</dbReference>
<evidence type="ECO:0000259" key="1">
    <source>
        <dbReference type="PROSITE" id="PS50878"/>
    </source>
</evidence>
<dbReference type="PROSITE" id="PS50878">
    <property type="entry name" value="RT_POL"/>
    <property type="match status" value="1"/>
</dbReference>
<evidence type="ECO:0000313" key="2">
    <source>
        <dbReference type="Proteomes" id="UP001652660"/>
    </source>
</evidence>
<dbReference type="InterPro" id="IPR012337">
    <property type="entry name" value="RNaseH-like_sf"/>
</dbReference>
<organism evidence="2 3">
    <name type="scientific">Coffea arabica</name>
    <name type="common">Arabian coffee</name>
    <dbReference type="NCBI Taxonomy" id="13443"/>
    <lineage>
        <taxon>Eukaryota</taxon>
        <taxon>Viridiplantae</taxon>
        <taxon>Streptophyta</taxon>
        <taxon>Embryophyta</taxon>
        <taxon>Tracheophyta</taxon>
        <taxon>Spermatophyta</taxon>
        <taxon>Magnoliopsida</taxon>
        <taxon>eudicotyledons</taxon>
        <taxon>Gunneridae</taxon>
        <taxon>Pentapetalae</taxon>
        <taxon>asterids</taxon>
        <taxon>lamiids</taxon>
        <taxon>Gentianales</taxon>
        <taxon>Rubiaceae</taxon>
        <taxon>Ixoroideae</taxon>
        <taxon>Gardenieae complex</taxon>
        <taxon>Bertiereae - Coffeeae clade</taxon>
        <taxon>Coffeeae</taxon>
        <taxon>Coffea</taxon>
    </lineage>
</organism>
<dbReference type="InterPro" id="IPR036397">
    <property type="entry name" value="RNaseH_sf"/>
</dbReference>
<dbReference type="Proteomes" id="UP001652660">
    <property type="component" value="Chromosome 5c"/>
</dbReference>
<dbReference type="RefSeq" id="XP_071906093.1">
    <property type="nucleotide sequence ID" value="XM_072049992.1"/>
</dbReference>
<proteinExistence type="predicted"/>
<dbReference type="PANTHER" id="PTHR33116">
    <property type="entry name" value="REVERSE TRANSCRIPTASE ZINC-BINDING DOMAIN-CONTAINING PROTEIN-RELATED-RELATED"/>
    <property type="match status" value="1"/>
</dbReference>
<dbReference type="SUPFAM" id="SSF56672">
    <property type="entry name" value="DNA/RNA polymerases"/>
    <property type="match status" value="1"/>
</dbReference>
<dbReference type="Pfam" id="PF13456">
    <property type="entry name" value="RVT_3"/>
    <property type="match status" value="1"/>
</dbReference>
<dbReference type="Pfam" id="PF00078">
    <property type="entry name" value="RVT_1"/>
    <property type="match status" value="1"/>
</dbReference>
<dbReference type="InterPro" id="IPR044730">
    <property type="entry name" value="RNase_H-like_dom_plant"/>
</dbReference>
<keyword evidence="2" id="KW-1185">Reference proteome</keyword>
<dbReference type="SUPFAM" id="SSF53098">
    <property type="entry name" value="Ribonuclease H-like"/>
    <property type="match status" value="1"/>
</dbReference>
<gene>
    <name evidence="3" type="primary">LOC140007278</name>
</gene>
<feature type="domain" description="Reverse transcriptase" evidence="1">
    <location>
        <begin position="304"/>
        <end position="523"/>
    </location>
</feature>
<protein>
    <recommendedName>
        <fullName evidence="1">Reverse transcriptase domain-containing protein</fullName>
    </recommendedName>
</protein>
<reference evidence="3" key="1">
    <citation type="submission" date="2025-08" db="UniProtKB">
        <authorList>
            <consortium name="RefSeq"/>
        </authorList>
    </citation>
    <scope>IDENTIFICATION</scope>
    <source>
        <tissue evidence="3">Leaves</tissue>
    </source>
</reference>
<dbReference type="PANTHER" id="PTHR33116:SF80">
    <property type="entry name" value="REVERSE TRANSCRIPTASE ZINC-BINDING DOMAIN-CONTAINING PROTEIN"/>
    <property type="match status" value="1"/>
</dbReference>
<accession>A0ABM4UFN9</accession>
<dbReference type="GeneID" id="140007278"/>
<name>A0ABM4UFN9_COFAR</name>
<dbReference type="InterPro" id="IPR043502">
    <property type="entry name" value="DNA/RNA_pol_sf"/>
</dbReference>
<dbReference type="InterPro" id="IPR000477">
    <property type="entry name" value="RT_dom"/>
</dbReference>